<evidence type="ECO:0000256" key="2">
    <source>
        <dbReference type="ARBA" id="ARBA00022448"/>
    </source>
</evidence>
<dbReference type="SUPFAM" id="SSF56935">
    <property type="entry name" value="Porins"/>
    <property type="match status" value="1"/>
</dbReference>
<evidence type="ECO:0000256" key="3">
    <source>
        <dbReference type="ARBA" id="ARBA00022452"/>
    </source>
</evidence>
<dbReference type="InterPro" id="IPR008969">
    <property type="entry name" value="CarboxyPept-like_regulatory"/>
</dbReference>
<dbReference type="InterPro" id="IPR039426">
    <property type="entry name" value="TonB-dep_rcpt-like"/>
</dbReference>
<comment type="similarity">
    <text evidence="7">Belongs to the TonB-dependent receptor family.</text>
</comment>
<dbReference type="Pfam" id="PF07715">
    <property type="entry name" value="Plug"/>
    <property type="match status" value="1"/>
</dbReference>
<name>A0ABY7WKN7_9SPHI</name>
<evidence type="ECO:0000313" key="11">
    <source>
        <dbReference type="Proteomes" id="UP001221558"/>
    </source>
</evidence>
<evidence type="ECO:0000259" key="9">
    <source>
        <dbReference type="Pfam" id="PF07715"/>
    </source>
</evidence>
<feature type="signal peptide" evidence="8">
    <location>
        <begin position="1"/>
        <end position="23"/>
    </location>
</feature>
<dbReference type="SUPFAM" id="SSF49464">
    <property type="entry name" value="Carboxypeptidase regulatory domain-like"/>
    <property type="match status" value="1"/>
</dbReference>
<dbReference type="InterPro" id="IPR036942">
    <property type="entry name" value="Beta-barrel_TonB_sf"/>
</dbReference>
<comment type="subcellular location">
    <subcellularLocation>
        <location evidence="1 7">Cell outer membrane</location>
        <topology evidence="1 7">Multi-pass membrane protein</topology>
    </subcellularLocation>
</comment>
<dbReference type="Gene3D" id="2.170.130.10">
    <property type="entry name" value="TonB-dependent receptor, plug domain"/>
    <property type="match status" value="1"/>
</dbReference>
<evidence type="ECO:0000256" key="4">
    <source>
        <dbReference type="ARBA" id="ARBA00022692"/>
    </source>
</evidence>
<keyword evidence="4 7" id="KW-0812">Transmembrane</keyword>
<keyword evidence="8" id="KW-0732">Signal</keyword>
<organism evidence="10 11">
    <name type="scientific">Sphingobacterium oryzagri</name>
    <dbReference type="NCBI Taxonomy" id="3025669"/>
    <lineage>
        <taxon>Bacteria</taxon>
        <taxon>Pseudomonadati</taxon>
        <taxon>Bacteroidota</taxon>
        <taxon>Sphingobacteriia</taxon>
        <taxon>Sphingobacteriales</taxon>
        <taxon>Sphingobacteriaceae</taxon>
        <taxon>Sphingobacterium</taxon>
    </lineage>
</organism>
<dbReference type="Proteomes" id="UP001221558">
    <property type="component" value="Chromosome"/>
</dbReference>
<dbReference type="InterPro" id="IPR023996">
    <property type="entry name" value="TonB-dep_OMP_SusC/RagA"/>
</dbReference>
<dbReference type="RefSeq" id="WP_274267919.1">
    <property type="nucleotide sequence ID" value="NZ_CP117880.1"/>
</dbReference>
<evidence type="ECO:0000256" key="1">
    <source>
        <dbReference type="ARBA" id="ARBA00004571"/>
    </source>
</evidence>
<evidence type="ECO:0000256" key="5">
    <source>
        <dbReference type="ARBA" id="ARBA00023136"/>
    </source>
</evidence>
<reference evidence="10 11" key="1">
    <citation type="submission" date="2023-02" db="EMBL/GenBank/DDBJ databases">
        <title>Genome sequence of Sphingobacterium sp. KACC 22765.</title>
        <authorList>
            <person name="Kim S."/>
            <person name="Heo J."/>
            <person name="Kwon S.-W."/>
        </authorList>
    </citation>
    <scope>NUCLEOTIDE SEQUENCE [LARGE SCALE GENOMIC DNA]</scope>
    <source>
        <strain evidence="10 11">KACC 22765</strain>
    </source>
</reference>
<protein>
    <submittedName>
        <fullName evidence="10">SusC/RagA family TonB-linked outer membrane protein</fullName>
    </submittedName>
</protein>
<dbReference type="InterPro" id="IPR023997">
    <property type="entry name" value="TonB-dep_OMP_SusC/RagA_CS"/>
</dbReference>
<feature type="chain" id="PRO_5046173018" evidence="8">
    <location>
        <begin position="24"/>
        <end position="1033"/>
    </location>
</feature>
<evidence type="ECO:0000256" key="6">
    <source>
        <dbReference type="ARBA" id="ARBA00023237"/>
    </source>
</evidence>
<dbReference type="Gene3D" id="2.60.40.1120">
    <property type="entry name" value="Carboxypeptidase-like, regulatory domain"/>
    <property type="match status" value="1"/>
</dbReference>
<dbReference type="Gene3D" id="2.40.170.20">
    <property type="entry name" value="TonB-dependent receptor, beta-barrel domain"/>
    <property type="match status" value="1"/>
</dbReference>
<dbReference type="NCBIfam" id="TIGR04057">
    <property type="entry name" value="SusC_RagA_signa"/>
    <property type="match status" value="1"/>
</dbReference>
<dbReference type="Pfam" id="PF13715">
    <property type="entry name" value="CarbopepD_reg_2"/>
    <property type="match status" value="1"/>
</dbReference>
<keyword evidence="11" id="KW-1185">Reference proteome</keyword>
<keyword evidence="6 7" id="KW-0998">Cell outer membrane</keyword>
<dbReference type="InterPro" id="IPR037066">
    <property type="entry name" value="Plug_dom_sf"/>
</dbReference>
<keyword evidence="5 7" id="KW-0472">Membrane</keyword>
<gene>
    <name evidence="10" type="ORF">PQ465_02135</name>
</gene>
<dbReference type="EMBL" id="CP117880">
    <property type="protein sequence ID" value="WDF69192.1"/>
    <property type="molecule type" value="Genomic_DNA"/>
</dbReference>
<dbReference type="NCBIfam" id="TIGR04056">
    <property type="entry name" value="OMP_RagA_SusC"/>
    <property type="match status" value="1"/>
</dbReference>
<keyword evidence="3 7" id="KW-1134">Transmembrane beta strand</keyword>
<evidence type="ECO:0000256" key="7">
    <source>
        <dbReference type="PROSITE-ProRule" id="PRU01360"/>
    </source>
</evidence>
<evidence type="ECO:0000256" key="8">
    <source>
        <dbReference type="SAM" id="SignalP"/>
    </source>
</evidence>
<proteinExistence type="inferred from homology"/>
<dbReference type="InterPro" id="IPR012910">
    <property type="entry name" value="Plug_dom"/>
</dbReference>
<evidence type="ECO:0000313" key="10">
    <source>
        <dbReference type="EMBL" id="WDF69192.1"/>
    </source>
</evidence>
<feature type="domain" description="TonB-dependent receptor plug" evidence="9">
    <location>
        <begin position="133"/>
        <end position="254"/>
    </location>
</feature>
<dbReference type="PROSITE" id="PS52016">
    <property type="entry name" value="TONB_DEPENDENT_REC_3"/>
    <property type="match status" value="1"/>
</dbReference>
<keyword evidence="2 7" id="KW-0813">Transport</keyword>
<accession>A0ABY7WKN7</accession>
<sequence>MPYILYCALLLTFTFLLINPTQAAEHLKRNNTVAEILVRQDSSIHGRVLDEHGKPLPGVNVKIKELDRTAYTDQNGIFHFNNVSGTTTVIFSHVGHRRQEIPGKREMGDVKLVQDQNSIEEVVVSTGMFTRKVSSLTGATATFQGEDLRRVGNINVIESLRSLDPSFILLDNNALGSDPNQAYQIQVRGQSSLTTTGIQDQFSNDPNQPLFVLDGMETTINQIVNLDITRVASVTILKDAATTALYGSRAANGVIVVETIRPTPGRLQVSYSANAVLEMPDLRSYNMMNAAEFLEFQRLSGYYERRRNINPFVNDLLYNSRLQEVNRGVNSYWLNTPVQSTFNVRHSLNVAGGDDAFTYNIGGGYRNDEGVMIGSNNRVADGNITFSYRKGKINITNLFMINGVESNNSPYGSFSDYVAIPPYYRKTDEYGNLNTNRYLEQYNINLSSDLNSSSLMNVPNPLYNASLNSRDRTNTQYLSNNLNALWDILPSLRFNAGFQASKTTSTVQNYVPSENTLFDNVTILERGSYDVTQRNSSNYQGFAGLIYNKVLAEKHSINGNLRANVQETRNNFMTTQMVGFPAGVEPVPNFSVSYAPNASASGYEQVNRNVSFISSINYSFENKYNIDATFNFDGANSFGSENLYAPFWALGASWNLHNEAFLQLPLWVDQLRLRGNYGYNGNQSLGQFTSTSTYIFHNNVGSFGQGMVISSLGNAGLAWQQTGQLSVGLDATLLDRRLTITLNGYEKITNPLIGAVSVPTSTGVDTYFQNVGGLRSLGFEYNVQGQLIRNKNTLFSLGFFGSVLKNRYFGLSNRLDQFNEANRESNSLQRFSDGNSPDDIWAVRSLGIDPATGSEVFLTADGQYTTQWNANDEVIIGNIRPLAEGVINANLSYKGIRLTAFLRYQLQQSALNTALYQRVENITNLDANQDRRALYGRWQNIGDVVPFRSIQNTDATPISSRFVQRESILSGESISAGYDFTQDRNPWIKKLKLSSLRSAVTANNIFRLSNLQAERGLDYPFARTVTFTLNAFF</sequence>